<comment type="caution">
    <text evidence="1">The sequence shown here is derived from an EMBL/GenBank/DDBJ whole genome shotgun (WGS) entry which is preliminary data.</text>
</comment>
<proteinExistence type="predicted"/>
<dbReference type="EMBL" id="QUSX01000004">
    <property type="protein sequence ID" value="RRQ47625.1"/>
    <property type="molecule type" value="Genomic_DNA"/>
</dbReference>
<protein>
    <submittedName>
        <fullName evidence="1">Uncharacterized protein</fullName>
    </submittedName>
</protein>
<dbReference type="RefSeq" id="WP_125224037.1">
    <property type="nucleotide sequence ID" value="NZ_QUSX01000004.1"/>
</dbReference>
<keyword evidence="2" id="KW-1185">Reference proteome</keyword>
<organism evidence="1 2">
    <name type="scientific">Maribacter algicola</name>
    <dbReference type="NCBI Taxonomy" id="2498892"/>
    <lineage>
        <taxon>Bacteria</taxon>
        <taxon>Pseudomonadati</taxon>
        <taxon>Bacteroidota</taxon>
        <taxon>Flavobacteriia</taxon>
        <taxon>Flavobacteriales</taxon>
        <taxon>Flavobacteriaceae</taxon>
        <taxon>Maribacter</taxon>
    </lineage>
</organism>
<dbReference type="OrthoDB" id="1446979at2"/>
<gene>
    <name evidence="1" type="ORF">DZC72_16710</name>
</gene>
<reference evidence="2" key="1">
    <citation type="submission" date="2018-08" db="EMBL/GenBank/DDBJ databases">
        <authorList>
            <person name="Khan S.A."/>
            <person name="J S.E."/>
        </authorList>
    </citation>
    <scope>NUCLEOTIDE SEQUENCE [LARGE SCALE GENOMIC DNA]</scope>
    <source>
        <strain evidence="2">PoM-212</strain>
    </source>
</reference>
<name>A0A3R8PWN0_9FLAO</name>
<reference evidence="2" key="2">
    <citation type="submission" date="2018-12" db="EMBL/GenBank/DDBJ databases">
        <title>Maribacter lutimaris sp. nov., isolated from marine sediment.</title>
        <authorList>
            <person name="Kim K.K."/>
        </authorList>
    </citation>
    <scope>NUCLEOTIDE SEQUENCE [LARGE SCALE GENOMIC DNA]</scope>
    <source>
        <strain evidence="2">PoM-212</strain>
    </source>
</reference>
<dbReference type="AlphaFoldDB" id="A0A3R8PWN0"/>
<sequence>MHIRIFLLIIAFNLTLSYSQDFNNAAKHVGAGVVIGGVGGYAAHKIFPGQRGWTWAGAVGSSLAAGLAKETYDKSNSGLWQTDDVLYTTLGGVISGLALELLFKNTYRRNGRSGKGCGCLVADGSNNATPIFIPVVSEKSSRDIQSQIQVSFFLE</sequence>
<accession>A0A3R8PWN0</accession>
<evidence type="ECO:0000313" key="1">
    <source>
        <dbReference type="EMBL" id="RRQ47625.1"/>
    </source>
</evidence>
<evidence type="ECO:0000313" key="2">
    <source>
        <dbReference type="Proteomes" id="UP000286990"/>
    </source>
</evidence>
<dbReference type="Proteomes" id="UP000286990">
    <property type="component" value="Unassembled WGS sequence"/>
</dbReference>